<keyword evidence="1" id="KW-0547">Nucleotide-binding</keyword>
<evidence type="ECO:0000256" key="2">
    <source>
        <dbReference type="ARBA" id="ARBA00024200"/>
    </source>
</evidence>
<organism evidence="4 5">
    <name type="scientific">Flammeovirga agarivorans</name>
    <dbReference type="NCBI Taxonomy" id="2726742"/>
    <lineage>
        <taxon>Bacteria</taxon>
        <taxon>Pseudomonadati</taxon>
        <taxon>Bacteroidota</taxon>
        <taxon>Cytophagia</taxon>
        <taxon>Cytophagales</taxon>
        <taxon>Flammeovirgaceae</taxon>
        <taxon>Flammeovirga</taxon>
    </lineage>
</organism>
<dbReference type="InterPro" id="IPR044672">
    <property type="entry name" value="MOCS2A"/>
</dbReference>
<dbReference type="Proteomes" id="UP000585050">
    <property type="component" value="Unassembled WGS sequence"/>
</dbReference>
<protein>
    <recommendedName>
        <fullName evidence="3">Molybdopterin synthase sulfur carrier subunit</fullName>
    </recommendedName>
</protein>
<comment type="similarity">
    <text evidence="2">Belongs to the MoaD family.</text>
</comment>
<dbReference type="InterPro" id="IPR016155">
    <property type="entry name" value="Mopterin_synth/thiamin_S_b"/>
</dbReference>
<gene>
    <name evidence="4" type="ORF">HGP29_05765</name>
</gene>
<sequence length="79" mass="8539">MKILLFGIAKDIIGGNILDWELSQSEQTSSQLLEELKVKYPELSKLRSIALAVNGEHADGTEKVTSNDEVALIPPMSGG</sequence>
<keyword evidence="5" id="KW-1185">Reference proteome</keyword>
<comment type="caution">
    <text evidence="4">The sequence shown here is derived from an EMBL/GenBank/DDBJ whole genome shotgun (WGS) entry which is preliminary data.</text>
</comment>
<dbReference type="PANTHER" id="PTHR33359:SF1">
    <property type="entry name" value="MOLYBDOPTERIN SYNTHASE SULFUR CARRIER SUBUNIT"/>
    <property type="match status" value="1"/>
</dbReference>
<reference evidence="4 5" key="1">
    <citation type="submission" date="2020-04" db="EMBL/GenBank/DDBJ databases">
        <title>Flammeovirga sp. SR4, a novel species isolated from seawater.</title>
        <authorList>
            <person name="Wang X."/>
        </authorList>
    </citation>
    <scope>NUCLEOTIDE SEQUENCE [LARGE SCALE GENOMIC DNA]</scope>
    <source>
        <strain evidence="4 5">SR4</strain>
    </source>
</reference>
<dbReference type="SUPFAM" id="SSF54285">
    <property type="entry name" value="MoaD/ThiS"/>
    <property type="match status" value="1"/>
</dbReference>
<proteinExistence type="inferred from homology"/>
<evidence type="ECO:0000256" key="3">
    <source>
        <dbReference type="ARBA" id="ARBA00024247"/>
    </source>
</evidence>
<dbReference type="GO" id="GO:1990133">
    <property type="term" value="C:molybdopterin adenylyltransferase complex"/>
    <property type="evidence" value="ECO:0007669"/>
    <property type="project" value="TreeGrafter"/>
</dbReference>
<dbReference type="EMBL" id="JABAIL010000002">
    <property type="protein sequence ID" value="NLR90700.1"/>
    <property type="molecule type" value="Genomic_DNA"/>
</dbReference>
<evidence type="ECO:0000313" key="4">
    <source>
        <dbReference type="EMBL" id="NLR90700.1"/>
    </source>
</evidence>
<accession>A0A7X8SI88</accession>
<dbReference type="InterPro" id="IPR012675">
    <property type="entry name" value="Beta-grasp_dom_sf"/>
</dbReference>
<dbReference type="PANTHER" id="PTHR33359">
    <property type="entry name" value="MOLYBDOPTERIN SYNTHASE SULFUR CARRIER SUBUNIT"/>
    <property type="match status" value="1"/>
</dbReference>
<evidence type="ECO:0000313" key="5">
    <source>
        <dbReference type="Proteomes" id="UP000585050"/>
    </source>
</evidence>
<dbReference type="GO" id="GO:0006777">
    <property type="term" value="P:Mo-molybdopterin cofactor biosynthetic process"/>
    <property type="evidence" value="ECO:0007669"/>
    <property type="project" value="InterPro"/>
</dbReference>
<dbReference type="RefSeq" id="WP_168881417.1">
    <property type="nucleotide sequence ID" value="NZ_JABAIL010000002.1"/>
</dbReference>
<dbReference type="Pfam" id="PF02597">
    <property type="entry name" value="ThiS"/>
    <property type="match status" value="1"/>
</dbReference>
<dbReference type="GO" id="GO:0000166">
    <property type="term" value="F:nucleotide binding"/>
    <property type="evidence" value="ECO:0007669"/>
    <property type="project" value="UniProtKB-KW"/>
</dbReference>
<name>A0A7X8SI88_9BACT</name>
<dbReference type="AlphaFoldDB" id="A0A7X8SI88"/>
<dbReference type="CDD" id="cd00754">
    <property type="entry name" value="Ubl_MoaD"/>
    <property type="match status" value="1"/>
</dbReference>
<dbReference type="InterPro" id="IPR003749">
    <property type="entry name" value="ThiS/MoaD-like"/>
</dbReference>
<evidence type="ECO:0000256" key="1">
    <source>
        <dbReference type="ARBA" id="ARBA00022741"/>
    </source>
</evidence>
<dbReference type="Gene3D" id="3.10.20.30">
    <property type="match status" value="1"/>
</dbReference>